<evidence type="ECO:0000256" key="5">
    <source>
        <dbReference type="SAM" id="MobiDB-lite"/>
    </source>
</evidence>
<dbReference type="AlphaFoldDB" id="A0A0D7WYP3"/>
<dbReference type="PANTHER" id="PTHR43335">
    <property type="entry name" value="ABC TRANSPORTER, ATP-BINDING PROTEIN"/>
    <property type="match status" value="1"/>
</dbReference>
<evidence type="ECO:0000313" key="8">
    <source>
        <dbReference type="Proteomes" id="UP000032534"/>
    </source>
</evidence>
<comment type="caution">
    <text evidence="7">The sequence shown here is derived from an EMBL/GenBank/DDBJ whole genome shotgun (WGS) entry which is preliminary data.</text>
</comment>
<proteinExistence type="inferred from homology"/>
<evidence type="ECO:0000256" key="2">
    <source>
        <dbReference type="ARBA" id="ARBA00022448"/>
    </source>
</evidence>
<dbReference type="InterPro" id="IPR017871">
    <property type="entry name" value="ABC_transporter-like_CS"/>
</dbReference>
<reference evidence="7 8" key="1">
    <citation type="submission" date="2014-11" db="EMBL/GenBank/DDBJ databases">
        <title>Draft Genome Sequences of Paenibacillus polymyxa NRRL B-30509 and Paenibacillus terrae NRRL B-30644, Strains from a Poultry Environment that Produce Tridecaptin A and Paenicidins.</title>
        <authorList>
            <person name="van Belkum M.J."/>
            <person name="Lohans C.T."/>
            <person name="Vederas J.C."/>
        </authorList>
    </citation>
    <scope>NUCLEOTIDE SEQUENCE [LARGE SCALE GENOMIC DNA]</scope>
    <source>
        <strain evidence="7 8">NRRL B-30644</strain>
    </source>
</reference>
<evidence type="ECO:0000256" key="1">
    <source>
        <dbReference type="ARBA" id="ARBA00005417"/>
    </source>
</evidence>
<dbReference type="PANTHER" id="PTHR43335:SF4">
    <property type="entry name" value="ABC TRANSPORTER, ATP-BINDING PROTEIN"/>
    <property type="match status" value="1"/>
</dbReference>
<dbReference type="GO" id="GO:0016887">
    <property type="term" value="F:ATP hydrolysis activity"/>
    <property type="evidence" value="ECO:0007669"/>
    <property type="project" value="InterPro"/>
</dbReference>
<accession>A0A0D7WYP3</accession>
<dbReference type="Proteomes" id="UP000032534">
    <property type="component" value="Unassembled WGS sequence"/>
</dbReference>
<evidence type="ECO:0000259" key="6">
    <source>
        <dbReference type="PROSITE" id="PS50893"/>
    </source>
</evidence>
<dbReference type="PROSITE" id="PS00211">
    <property type="entry name" value="ABC_TRANSPORTER_1"/>
    <property type="match status" value="1"/>
</dbReference>
<dbReference type="SMART" id="SM00382">
    <property type="entry name" value="AAA"/>
    <property type="match status" value="1"/>
</dbReference>
<dbReference type="PATRIC" id="fig|159743.3.peg.5730"/>
<gene>
    <name evidence="7" type="ORF">QD47_25845</name>
</gene>
<keyword evidence="8" id="KW-1185">Reference proteome</keyword>
<dbReference type="PROSITE" id="PS50893">
    <property type="entry name" value="ABC_TRANSPORTER_2"/>
    <property type="match status" value="1"/>
</dbReference>
<dbReference type="InterPro" id="IPR003593">
    <property type="entry name" value="AAA+_ATPase"/>
</dbReference>
<comment type="similarity">
    <text evidence="1">Belongs to the ABC transporter superfamily.</text>
</comment>
<dbReference type="Pfam" id="PF00005">
    <property type="entry name" value="ABC_tran"/>
    <property type="match status" value="1"/>
</dbReference>
<organism evidence="7 8">
    <name type="scientific">Paenibacillus terrae</name>
    <dbReference type="NCBI Taxonomy" id="159743"/>
    <lineage>
        <taxon>Bacteria</taxon>
        <taxon>Bacillati</taxon>
        <taxon>Bacillota</taxon>
        <taxon>Bacilli</taxon>
        <taxon>Bacillales</taxon>
        <taxon>Paenibacillaceae</taxon>
        <taxon>Paenibacillus</taxon>
    </lineage>
</organism>
<dbReference type="OrthoDB" id="9804819at2"/>
<dbReference type="SUPFAM" id="SSF52540">
    <property type="entry name" value="P-loop containing nucleoside triphosphate hydrolases"/>
    <property type="match status" value="1"/>
</dbReference>
<sequence>MSIQSADKTETGVVKDSTTTGRASGYHPDNQIGSADGGRRDNETVLSVQHVKKRIGRKMIIHDVTFDVRAGEIFGFLGPNGAGKTTTIRMLVDLIKPTEGTITVCGHNVNRDPEQALRHIGSIVENPEVYSYLTGWENLEHFARMQPGVDEQRIREVVELVRLDRRIHDKVSTYSLGMRQRLGIAQALLGRPKLLILDEPTNGLDPKGIKEMRAFIRLLAAEGMAVFVSSHLLSEIQLLCDRVAIISRGRVLAVGGVRELVETHSRMAVWQLEPHDQGLALLEGSPHVQIITNADELIDDSIVAGSGADAIFTEMDEEHIAELVVQMTASGISVKGVTKINPTLEQLFLKMTEGEILE</sequence>
<protein>
    <submittedName>
        <fullName evidence="7">ABC transporter ATP-binding protein</fullName>
    </submittedName>
</protein>
<dbReference type="InterPro" id="IPR027417">
    <property type="entry name" value="P-loop_NTPase"/>
</dbReference>
<keyword evidence="4 7" id="KW-0067">ATP-binding</keyword>
<feature type="region of interest" description="Disordered" evidence="5">
    <location>
        <begin position="1"/>
        <end position="41"/>
    </location>
</feature>
<evidence type="ECO:0000256" key="3">
    <source>
        <dbReference type="ARBA" id="ARBA00022741"/>
    </source>
</evidence>
<dbReference type="EMBL" id="JTHP01000080">
    <property type="protein sequence ID" value="KJD42872.1"/>
    <property type="molecule type" value="Genomic_DNA"/>
</dbReference>
<keyword evidence="3" id="KW-0547">Nucleotide-binding</keyword>
<dbReference type="InterPro" id="IPR003439">
    <property type="entry name" value="ABC_transporter-like_ATP-bd"/>
</dbReference>
<feature type="domain" description="ABC transporter" evidence="6">
    <location>
        <begin position="46"/>
        <end position="273"/>
    </location>
</feature>
<name>A0A0D7WYP3_9BACL</name>
<dbReference type="RefSeq" id="WP_044648806.1">
    <property type="nucleotide sequence ID" value="NZ_JTHP01000080.1"/>
</dbReference>
<dbReference type="CDD" id="cd03268">
    <property type="entry name" value="ABC_BcrA_bacitracin_resist"/>
    <property type="match status" value="1"/>
</dbReference>
<evidence type="ECO:0000313" key="7">
    <source>
        <dbReference type="EMBL" id="KJD42872.1"/>
    </source>
</evidence>
<keyword evidence="2" id="KW-0813">Transport</keyword>
<dbReference type="Gene3D" id="3.40.50.300">
    <property type="entry name" value="P-loop containing nucleotide triphosphate hydrolases"/>
    <property type="match status" value="1"/>
</dbReference>
<dbReference type="GO" id="GO:0005524">
    <property type="term" value="F:ATP binding"/>
    <property type="evidence" value="ECO:0007669"/>
    <property type="project" value="UniProtKB-KW"/>
</dbReference>
<evidence type="ECO:0000256" key="4">
    <source>
        <dbReference type="ARBA" id="ARBA00022840"/>
    </source>
</evidence>